<comment type="caution">
    <text evidence="1">The sequence shown here is derived from an EMBL/GenBank/DDBJ whole genome shotgun (WGS) entry which is preliminary data.</text>
</comment>
<reference evidence="1 2" key="1">
    <citation type="submission" date="2023-10" db="EMBL/GenBank/DDBJ databases">
        <title>Draft genome sequence of Xylaria bambusicola isolate GMP-LS, the root and basal stem rot pathogen of sugarcane in Indonesia.</title>
        <authorList>
            <person name="Selvaraj P."/>
            <person name="Muralishankar V."/>
            <person name="Muruganantham S."/>
            <person name="Sp S."/>
            <person name="Haryani S."/>
            <person name="Lau K.J.X."/>
            <person name="Naqvi N.I."/>
        </authorList>
    </citation>
    <scope>NUCLEOTIDE SEQUENCE [LARGE SCALE GENOMIC DNA]</scope>
    <source>
        <strain evidence="1">GMP-LS</strain>
    </source>
</reference>
<dbReference type="EMBL" id="JAWHQM010000047">
    <property type="protein sequence ID" value="KAK5635004.1"/>
    <property type="molecule type" value="Genomic_DNA"/>
</dbReference>
<evidence type="ECO:0000313" key="1">
    <source>
        <dbReference type="EMBL" id="KAK5635004.1"/>
    </source>
</evidence>
<proteinExistence type="predicted"/>
<organism evidence="1 2">
    <name type="scientific">Xylaria bambusicola</name>
    <dbReference type="NCBI Taxonomy" id="326684"/>
    <lineage>
        <taxon>Eukaryota</taxon>
        <taxon>Fungi</taxon>
        <taxon>Dikarya</taxon>
        <taxon>Ascomycota</taxon>
        <taxon>Pezizomycotina</taxon>
        <taxon>Sordariomycetes</taxon>
        <taxon>Xylariomycetidae</taxon>
        <taxon>Xylariales</taxon>
        <taxon>Xylariaceae</taxon>
        <taxon>Xylaria</taxon>
    </lineage>
</organism>
<dbReference type="Proteomes" id="UP001305414">
    <property type="component" value="Unassembled WGS sequence"/>
</dbReference>
<name>A0AAN7UVF3_9PEZI</name>
<sequence>MEPKVLFIVPVDFTEFVDETGVDDRIIKLLLLLPFAACVRPRVQSRHFPVTGLVALRTLQPSRPGGTFGGLAGRKTVSLSSWSSSAPHLLAT</sequence>
<gene>
    <name evidence="1" type="ORF">RRF57_010716</name>
</gene>
<keyword evidence="2" id="KW-1185">Reference proteome</keyword>
<evidence type="ECO:0000313" key="2">
    <source>
        <dbReference type="Proteomes" id="UP001305414"/>
    </source>
</evidence>
<protein>
    <submittedName>
        <fullName evidence="1">Uncharacterized protein</fullName>
    </submittedName>
</protein>
<dbReference type="AlphaFoldDB" id="A0AAN7UVF3"/>
<accession>A0AAN7UVF3</accession>